<dbReference type="InterPro" id="IPR048147">
    <property type="entry name" value="CBO0543-like"/>
</dbReference>
<sequence length="180" mass="21706">MAVNDFSDLQYELTQLRIEHWLHQELFSFQWWILVFTFIVPWLIWWKLVDKKRIIEIMLYGIILMYIATMLDAAGTELKLWEYSYKEISLYNRLMAVNIGALPVIYMIIYQYANNWKRFIFVSVITAAAFSFVFEPFFQWIGIYNTYHWKSIYSFPIYILLGVLIKGLIEKCKKVESSFN</sequence>
<protein>
    <recommendedName>
        <fullName evidence="4">ABC transporter permease</fullName>
    </recommendedName>
</protein>
<feature type="transmembrane region" description="Helical" evidence="1">
    <location>
        <begin position="29"/>
        <end position="45"/>
    </location>
</feature>
<dbReference type="Proteomes" id="UP000253314">
    <property type="component" value="Unassembled WGS sequence"/>
</dbReference>
<feature type="transmembrane region" description="Helical" evidence="1">
    <location>
        <begin position="94"/>
        <end position="112"/>
    </location>
</feature>
<keyword evidence="1" id="KW-0472">Membrane</keyword>
<feature type="transmembrane region" description="Helical" evidence="1">
    <location>
        <begin position="57"/>
        <end position="74"/>
    </location>
</feature>
<evidence type="ECO:0008006" key="4">
    <source>
        <dbReference type="Google" id="ProtNLM"/>
    </source>
</evidence>
<name>A0A366XU40_9BACI</name>
<dbReference type="AlphaFoldDB" id="A0A366XU40"/>
<feature type="transmembrane region" description="Helical" evidence="1">
    <location>
        <begin position="119"/>
        <end position="140"/>
    </location>
</feature>
<accession>A0A366XU40</accession>
<feature type="transmembrane region" description="Helical" evidence="1">
    <location>
        <begin position="152"/>
        <end position="169"/>
    </location>
</feature>
<keyword evidence="1" id="KW-1133">Transmembrane helix</keyword>
<evidence type="ECO:0000313" key="2">
    <source>
        <dbReference type="EMBL" id="RBW69652.1"/>
    </source>
</evidence>
<reference evidence="2 3" key="1">
    <citation type="submission" date="2018-07" db="EMBL/GenBank/DDBJ databases">
        <title>Lottiidibacillus patelloidae gen. nov., sp. nov., isolated from the intestinal tract of a marine limpet and the reclassification of B. taeanensis BH030017T, B. algicola KMM 3737T and B. hwajinpoensis SW-72T as genus Lottiidibacillus.</title>
        <authorList>
            <person name="Liu R."/>
            <person name="Huang Z."/>
        </authorList>
    </citation>
    <scope>NUCLEOTIDE SEQUENCE [LARGE SCALE GENOMIC DNA]</scope>
    <source>
        <strain evidence="2 3">BH030017</strain>
    </source>
</reference>
<organism evidence="2 3">
    <name type="scientific">Bacillus taeanensis</name>
    <dbReference type="NCBI Taxonomy" id="273032"/>
    <lineage>
        <taxon>Bacteria</taxon>
        <taxon>Bacillati</taxon>
        <taxon>Bacillota</taxon>
        <taxon>Bacilli</taxon>
        <taxon>Bacillales</taxon>
        <taxon>Bacillaceae</taxon>
        <taxon>Bacillus</taxon>
    </lineage>
</organism>
<dbReference type="OrthoDB" id="1679483at2"/>
<proteinExistence type="predicted"/>
<keyword evidence="3" id="KW-1185">Reference proteome</keyword>
<evidence type="ECO:0000256" key="1">
    <source>
        <dbReference type="SAM" id="Phobius"/>
    </source>
</evidence>
<dbReference type="NCBIfam" id="NF041644">
    <property type="entry name" value="CBO0543_fam"/>
    <property type="match status" value="1"/>
</dbReference>
<evidence type="ECO:0000313" key="3">
    <source>
        <dbReference type="Proteomes" id="UP000253314"/>
    </source>
</evidence>
<dbReference type="RefSeq" id="WP_113806038.1">
    <property type="nucleotide sequence ID" value="NZ_QOCW01000009.1"/>
</dbReference>
<comment type="caution">
    <text evidence="2">The sequence shown here is derived from an EMBL/GenBank/DDBJ whole genome shotgun (WGS) entry which is preliminary data.</text>
</comment>
<keyword evidence="1" id="KW-0812">Transmembrane</keyword>
<dbReference type="EMBL" id="QOCW01000009">
    <property type="protein sequence ID" value="RBW69652.1"/>
    <property type="molecule type" value="Genomic_DNA"/>
</dbReference>
<gene>
    <name evidence="2" type="ORF">DS031_10535</name>
</gene>